<keyword evidence="4" id="KW-1185">Reference proteome</keyword>
<dbReference type="Gene3D" id="3.30.70.330">
    <property type="match status" value="1"/>
</dbReference>
<proteinExistence type="predicted"/>
<dbReference type="OrthoDB" id="439808at2759"/>
<dbReference type="EMBL" id="RXIC02000020">
    <property type="protein sequence ID" value="KAB1222433.1"/>
    <property type="molecule type" value="Genomic_DNA"/>
</dbReference>
<name>A0A6A1WC09_9ROSI</name>
<gene>
    <name evidence="3" type="ORF">CJ030_MR2G028761</name>
</gene>
<feature type="region of interest" description="Disordered" evidence="1">
    <location>
        <begin position="84"/>
        <end position="137"/>
    </location>
</feature>
<evidence type="ECO:0000259" key="2">
    <source>
        <dbReference type="Pfam" id="PF00076"/>
    </source>
</evidence>
<dbReference type="InterPro" id="IPR012677">
    <property type="entry name" value="Nucleotide-bd_a/b_plait_sf"/>
</dbReference>
<sequence>MRGRSYSYSPSPPRGYSQRRRSPSPRGRYRGHGRDLPTSLLVRNLHRDCRTEDLRGPFGQFGPLKDVYLPRDYYTGGRSYDRRPSSLRYSRSPDYYSPSPSIIKGRFHPETEGIGSDHTEGHHMHQGATGDDPTQGHLMHQGVAAAALVGAAVEARITQGDQIIGIFEREINENHMSRSDFKLLALMYQ</sequence>
<accession>A0A6A1WC09</accession>
<protein>
    <submittedName>
        <fullName evidence="3">Serine/arginine-rich splicing factor 33</fullName>
    </submittedName>
</protein>
<dbReference type="Pfam" id="PF00076">
    <property type="entry name" value="RRM_1"/>
    <property type="match status" value="1"/>
</dbReference>
<dbReference type="AlphaFoldDB" id="A0A6A1WC09"/>
<dbReference type="GO" id="GO:0003723">
    <property type="term" value="F:RNA binding"/>
    <property type="evidence" value="ECO:0007669"/>
    <property type="project" value="InterPro"/>
</dbReference>
<evidence type="ECO:0000313" key="4">
    <source>
        <dbReference type="Proteomes" id="UP000516437"/>
    </source>
</evidence>
<reference evidence="3 4" key="1">
    <citation type="journal article" date="2019" name="Plant Biotechnol. J.">
        <title>The red bayberry genome and genetic basis of sex determination.</title>
        <authorList>
            <person name="Jia H.M."/>
            <person name="Jia H.J."/>
            <person name="Cai Q.L."/>
            <person name="Wang Y."/>
            <person name="Zhao H.B."/>
            <person name="Yang W.F."/>
            <person name="Wang G.Y."/>
            <person name="Li Y.H."/>
            <person name="Zhan D.L."/>
            <person name="Shen Y.T."/>
            <person name="Niu Q.F."/>
            <person name="Chang L."/>
            <person name="Qiu J."/>
            <person name="Zhao L."/>
            <person name="Xie H.B."/>
            <person name="Fu W.Y."/>
            <person name="Jin J."/>
            <person name="Li X.W."/>
            <person name="Jiao Y."/>
            <person name="Zhou C.C."/>
            <person name="Tu T."/>
            <person name="Chai C.Y."/>
            <person name="Gao J.L."/>
            <person name="Fan L.J."/>
            <person name="van de Weg E."/>
            <person name="Wang J.Y."/>
            <person name="Gao Z.S."/>
        </authorList>
    </citation>
    <scope>NUCLEOTIDE SEQUENCE [LARGE SCALE GENOMIC DNA]</scope>
    <source>
        <tissue evidence="3">Leaves</tissue>
    </source>
</reference>
<feature type="compositionally biased region" description="Basic residues" evidence="1">
    <location>
        <begin position="17"/>
        <end position="31"/>
    </location>
</feature>
<evidence type="ECO:0000256" key="1">
    <source>
        <dbReference type="SAM" id="MobiDB-lite"/>
    </source>
</evidence>
<dbReference type="InterPro" id="IPR000504">
    <property type="entry name" value="RRM_dom"/>
</dbReference>
<feature type="domain" description="RRM" evidence="2">
    <location>
        <begin position="40"/>
        <end position="76"/>
    </location>
</feature>
<feature type="compositionally biased region" description="Low complexity" evidence="1">
    <location>
        <begin position="86"/>
        <end position="101"/>
    </location>
</feature>
<organism evidence="3 4">
    <name type="scientific">Morella rubra</name>
    <name type="common">Chinese bayberry</name>
    <dbReference type="NCBI Taxonomy" id="262757"/>
    <lineage>
        <taxon>Eukaryota</taxon>
        <taxon>Viridiplantae</taxon>
        <taxon>Streptophyta</taxon>
        <taxon>Embryophyta</taxon>
        <taxon>Tracheophyta</taxon>
        <taxon>Spermatophyta</taxon>
        <taxon>Magnoliopsida</taxon>
        <taxon>eudicotyledons</taxon>
        <taxon>Gunneridae</taxon>
        <taxon>Pentapetalae</taxon>
        <taxon>rosids</taxon>
        <taxon>fabids</taxon>
        <taxon>Fagales</taxon>
        <taxon>Myricaceae</taxon>
        <taxon>Morella</taxon>
    </lineage>
</organism>
<dbReference type="SUPFAM" id="SSF54928">
    <property type="entry name" value="RNA-binding domain, RBD"/>
    <property type="match status" value="1"/>
</dbReference>
<dbReference type="Proteomes" id="UP000516437">
    <property type="component" value="Chromosome 2"/>
</dbReference>
<dbReference type="InterPro" id="IPR035979">
    <property type="entry name" value="RBD_domain_sf"/>
</dbReference>
<feature type="compositionally biased region" description="Basic and acidic residues" evidence="1">
    <location>
        <begin position="107"/>
        <end position="123"/>
    </location>
</feature>
<comment type="caution">
    <text evidence="3">The sequence shown here is derived from an EMBL/GenBank/DDBJ whole genome shotgun (WGS) entry which is preliminary data.</text>
</comment>
<evidence type="ECO:0000313" key="3">
    <source>
        <dbReference type="EMBL" id="KAB1222433.1"/>
    </source>
</evidence>
<feature type="region of interest" description="Disordered" evidence="1">
    <location>
        <begin position="1"/>
        <end position="36"/>
    </location>
</feature>